<feature type="domain" description="Bacterial toxin 50" evidence="1">
    <location>
        <begin position="20"/>
        <end position="96"/>
    </location>
</feature>
<name>A0A0U1MJV7_STAAU</name>
<organism evidence="2 5">
    <name type="scientific">Staphylococcus aureus</name>
    <dbReference type="NCBI Taxonomy" id="1280"/>
    <lineage>
        <taxon>Bacteria</taxon>
        <taxon>Bacillati</taxon>
        <taxon>Bacillota</taxon>
        <taxon>Bacilli</taxon>
        <taxon>Bacillales</taxon>
        <taxon>Staphylococcaceae</taxon>
        <taxon>Staphylococcus</taxon>
    </lineage>
</organism>
<dbReference type="Proteomes" id="UP000039437">
    <property type="component" value="Unassembled WGS sequence"/>
</dbReference>
<evidence type="ECO:0000313" key="2">
    <source>
        <dbReference type="EMBL" id="CRI10141.1"/>
    </source>
</evidence>
<reference evidence="6 7" key="2">
    <citation type="submission" date="2019-11" db="EMBL/GenBank/DDBJ databases">
        <title>Implementation of targeted gown and glove precautions to prevent Staphylococcus aureus acquisition in community-based nursing homes.</title>
        <authorList>
            <person name="Stine O.C."/>
        </authorList>
    </citation>
    <scope>NUCLEOTIDE SEQUENCE [LARGE SCALE GENOMIC DNA]</scope>
    <source>
        <strain evidence="4 7">S_2023.LVRQ.AN</strain>
        <strain evidence="3 6">S_4031.LGMP.AI</strain>
    </source>
</reference>
<dbReference type="Proteomes" id="UP000434412">
    <property type="component" value="Unassembled WGS sequence"/>
</dbReference>
<sequence>MIPGVNAPYIHPCVEVKEAKINIYLLLSYTTVSNQILNELLTDKVGTGEILLLKDKFNQKEITDFEIIVGKSFVEGNYIDTTFEKVYYFRTGTLVVQYVNKEVE</sequence>
<dbReference type="Proteomes" id="UP000433366">
    <property type="component" value="Unassembled WGS sequence"/>
</dbReference>
<evidence type="ECO:0000259" key="1">
    <source>
        <dbReference type="Pfam" id="PF15542"/>
    </source>
</evidence>
<proteinExistence type="predicted"/>
<reference evidence="2 5" key="1">
    <citation type="submission" date="2015-04" db="EMBL/GenBank/DDBJ databases">
        <authorList>
            <person name="Syromyatnikov M.Y."/>
            <person name="Popov V.N."/>
        </authorList>
    </citation>
    <scope>NUCLEOTIDE SEQUENCE [LARGE SCALE GENOMIC DNA]</scope>
    <source>
        <strain evidence="2 5">AH1</strain>
    </source>
</reference>
<evidence type="ECO:0000313" key="7">
    <source>
        <dbReference type="Proteomes" id="UP000434412"/>
    </source>
</evidence>
<dbReference type="AlphaFoldDB" id="A0A0U1MJV7"/>
<dbReference type="EMBL" id="WPVZ01000708">
    <property type="protein sequence ID" value="MVL46455.1"/>
    <property type="molecule type" value="Genomic_DNA"/>
</dbReference>
<accession>A0A0U1MJV7</accession>
<dbReference type="Pfam" id="PF15542">
    <property type="entry name" value="Ntox50"/>
    <property type="match status" value="1"/>
</dbReference>
<dbReference type="RefSeq" id="WP_000612192.1">
    <property type="nucleotide sequence ID" value="NZ_CP012756.1"/>
</dbReference>
<evidence type="ECO:0000313" key="5">
    <source>
        <dbReference type="Proteomes" id="UP000039437"/>
    </source>
</evidence>
<evidence type="ECO:0000313" key="3">
    <source>
        <dbReference type="EMBL" id="MVI56713.1"/>
    </source>
</evidence>
<dbReference type="EMBL" id="CVOQ01000018">
    <property type="protein sequence ID" value="CRI10141.1"/>
    <property type="molecule type" value="Genomic_DNA"/>
</dbReference>
<evidence type="ECO:0000313" key="4">
    <source>
        <dbReference type="EMBL" id="MVL46455.1"/>
    </source>
</evidence>
<gene>
    <name evidence="2" type="ORF">BN1321_250001</name>
    <name evidence="3" type="ORF">GO793_12715</name>
    <name evidence="4" type="ORF">GO941_13295</name>
</gene>
<evidence type="ECO:0000313" key="6">
    <source>
        <dbReference type="Proteomes" id="UP000433366"/>
    </source>
</evidence>
<dbReference type="EMBL" id="WPRH01000660">
    <property type="protein sequence ID" value="MVI56713.1"/>
    <property type="molecule type" value="Genomic_DNA"/>
</dbReference>
<dbReference type="InterPro" id="IPR029100">
    <property type="entry name" value="Ntox50"/>
</dbReference>
<protein>
    <recommendedName>
        <fullName evidence="1">Bacterial toxin 50 domain-containing protein</fullName>
    </recommendedName>
</protein>